<feature type="region of interest" description="Disordered" evidence="1">
    <location>
        <begin position="376"/>
        <end position="409"/>
    </location>
</feature>
<feature type="domain" description="CobW C-terminal" evidence="2">
    <location>
        <begin position="249"/>
        <end position="365"/>
    </location>
</feature>
<dbReference type="PANTHER" id="PTHR43603">
    <property type="entry name" value="COBW DOMAIN-CONTAINING PROTEIN DDB_G0274527"/>
    <property type="match status" value="1"/>
</dbReference>
<evidence type="ECO:0000313" key="4">
    <source>
        <dbReference type="Proteomes" id="UP000095210"/>
    </source>
</evidence>
<gene>
    <name evidence="3" type="ORF">TL08_05210</name>
</gene>
<proteinExistence type="predicted"/>
<organism evidence="3 4">
    <name type="scientific">Actinoalloteichus hymeniacidonis</name>
    <dbReference type="NCBI Taxonomy" id="340345"/>
    <lineage>
        <taxon>Bacteria</taxon>
        <taxon>Bacillati</taxon>
        <taxon>Actinomycetota</taxon>
        <taxon>Actinomycetes</taxon>
        <taxon>Pseudonocardiales</taxon>
        <taxon>Pseudonocardiaceae</taxon>
        <taxon>Actinoalloteichus</taxon>
    </lineage>
</organism>
<dbReference type="InterPro" id="IPR051927">
    <property type="entry name" value="Zn_Chap_cDPG_Synth"/>
</dbReference>
<protein>
    <submittedName>
        <fullName evidence="3">GTPase, G3E family</fullName>
    </submittedName>
</protein>
<dbReference type="Gene3D" id="3.40.50.300">
    <property type="entry name" value="P-loop containing nucleotide triphosphate hydrolases"/>
    <property type="match status" value="1"/>
</dbReference>
<dbReference type="Proteomes" id="UP000095210">
    <property type="component" value="Chromosome"/>
</dbReference>
<accession>A0AAC9HMI9</accession>
<reference evidence="4" key="1">
    <citation type="submission" date="2016-03" db="EMBL/GenBank/DDBJ databases">
        <title>Complete genome sequence of the type strain Actinoalloteichus hymeniacidonis DSM 45092.</title>
        <authorList>
            <person name="Schaffert L."/>
            <person name="Albersmeier A."/>
            <person name="Winkler A."/>
            <person name="Kalinowski J."/>
            <person name="Zotchev S."/>
            <person name="Ruckert C."/>
        </authorList>
    </citation>
    <scope>NUCLEOTIDE SEQUENCE [LARGE SCALE GENOMIC DNA]</scope>
    <source>
        <strain evidence="4">HPA177(T) (DSM 45092(T))</strain>
    </source>
</reference>
<dbReference type="EMBL" id="CP014859">
    <property type="protein sequence ID" value="AOS61869.1"/>
    <property type="molecule type" value="Genomic_DNA"/>
</dbReference>
<evidence type="ECO:0000313" key="3">
    <source>
        <dbReference type="EMBL" id="AOS61869.1"/>
    </source>
</evidence>
<dbReference type="PANTHER" id="PTHR43603:SF1">
    <property type="entry name" value="ZINC-REGULATED GTPASE METALLOPROTEIN ACTIVATOR 1"/>
    <property type="match status" value="1"/>
</dbReference>
<name>A0AAC9HMI9_9PSEU</name>
<sequence>MTDANRTPLILSCGISRDANQRLADRLGGDGTAVVHHDLRQISSGVVLRTVKIGSRESSTTLELAHGCVSCTLREDLLPLLCELAGRQDVARIVVQLDETMEPERVSWAMDNVLVGEGVVTDVAEIQAIVATFDEGTWFEDASGNETLAERGLLGAPGDQRTLAQVALAQVEFADVLVAAGRATDTWTAAKTAAVLRRVAPSAVTLELSTVDERTLLDAVQATARRGEIDDPHGSLLRGEPPLHADCGITVVPFSARRPFHPMRLYDALDVLLEGVIRTRGRVWIASQPDIALWIESAGGGLNIGYLGAWLGAADGPGWDDVSPERRAFASLRWDPVFADRDQEFVVVAHDAYSHDIEEALRDALLTDEELADGPEAWAHYPDPFVREPDDAAESAGEISASNTGGFDN</sequence>
<dbReference type="SMART" id="SM00833">
    <property type="entry name" value="CobW_C"/>
    <property type="match status" value="1"/>
</dbReference>
<keyword evidence="4" id="KW-1185">Reference proteome</keyword>
<dbReference type="Pfam" id="PF07683">
    <property type="entry name" value="CobW_C"/>
    <property type="match status" value="1"/>
</dbReference>
<evidence type="ECO:0000259" key="2">
    <source>
        <dbReference type="SMART" id="SM00833"/>
    </source>
</evidence>
<dbReference type="RefSeq" id="WP_069846987.1">
    <property type="nucleotide sequence ID" value="NZ_CP014859.1"/>
</dbReference>
<feature type="compositionally biased region" description="Polar residues" evidence="1">
    <location>
        <begin position="400"/>
        <end position="409"/>
    </location>
</feature>
<evidence type="ECO:0000256" key="1">
    <source>
        <dbReference type="SAM" id="MobiDB-lite"/>
    </source>
</evidence>
<dbReference type="NCBIfam" id="NF047431">
    <property type="entry name" value="hiber_recruit"/>
    <property type="match status" value="1"/>
</dbReference>
<dbReference type="InterPro" id="IPR011629">
    <property type="entry name" value="CobW-like_C"/>
</dbReference>
<dbReference type="AlphaFoldDB" id="A0AAC9HMI9"/>
<dbReference type="SUPFAM" id="SSF90002">
    <property type="entry name" value="Hypothetical protein YjiA, C-terminal domain"/>
    <property type="match status" value="1"/>
</dbReference>
<dbReference type="InterPro" id="IPR003495">
    <property type="entry name" value="CobW/HypB/UreG_nucleotide-bd"/>
</dbReference>
<dbReference type="InterPro" id="IPR027417">
    <property type="entry name" value="P-loop_NTPase"/>
</dbReference>
<dbReference type="Pfam" id="PF02492">
    <property type="entry name" value="cobW"/>
    <property type="match status" value="1"/>
</dbReference>
<dbReference type="KEGG" id="ahm:TL08_05210"/>